<dbReference type="GO" id="GO:0000160">
    <property type="term" value="P:phosphorelay signal transduction system"/>
    <property type="evidence" value="ECO:0007669"/>
    <property type="project" value="InterPro"/>
</dbReference>
<dbReference type="GO" id="GO:0009927">
    <property type="term" value="F:histidine phosphotransfer kinase activity"/>
    <property type="evidence" value="ECO:0007669"/>
    <property type="project" value="InterPro"/>
</dbReference>
<dbReference type="InterPro" id="IPR045871">
    <property type="entry name" value="AHP1-5/YPD1"/>
</dbReference>
<evidence type="ECO:0000313" key="5">
    <source>
        <dbReference type="Proteomes" id="UP000286134"/>
    </source>
</evidence>
<sequence length="207" mass="23128">MSDPHAPPESEVDITESSTGLYDWGDNVDTSTFEQILEMDDDEDEKEFSRSIVIGFFEQAETTFLQIETALESKDLPKLSSLGHFLKGSSATLGLTKVKNSCEKIQHFGQKKDQEGIADEEDEEKCLKRIEETFQILKKDYIDAVNILKTFFGMSSQSESTNEDGQNNLDPQPKVDTITVEASSSNTEHNDEQSHGDDLKGPIDILV</sequence>
<proteinExistence type="predicted"/>
<dbReference type="GO" id="GO:0005737">
    <property type="term" value="C:cytoplasm"/>
    <property type="evidence" value="ECO:0007669"/>
    <property type="project" value="TreeGrafter"/>
</dbReference>
<feature type="domain" description="HPt" evidence="3">
    <location>
        <begin position="45"/>
        <end position="144"/>
    </location>
</feature>
<keyword evidence="5" id="KW-1185">Reference proteome</keyword>
<evidence type="ECO:0000313" key="4">
    <source>
        <dbReference type="EMBL" id="RKF59098.1"/>
    </source>
</evidence>
<gene>
    <name evidence="4" type="ORF">OnM2_063046</name>
</gene>
<dbReference type="OrthoDB" id="1673781at2759"/>
<evidence type="ECO:0000259" key="3">
    <source>
        <dbReference type="PROSITE" id="PS50894"/>
    </source>
</evidence>
<feature type="region of interest" description="Disordered" evidence="2">
    <location>
        <begin position="1"/>
        <end position="27"/>
    </location>
</feature>
<feature type="modified residue" description="Phosphohistidine" evidence="1">
    <location>
        <position position="84"/>
    </location>
</feature>
<accession>A0A420HNR9</accession>
<dbReference type="Pfam" id="PF01627">
    <property type="entry name" value="Hpt"/>
    <property type="match status" value="1"/>
</dbReference>
<dbReference type="SMART" id="SM00073">
    <property type="entry name" value="HPT"/>
    <property type="match status" value="1"/>
</dbReference>
<dbReference type="Proteomes" id="UP000286134">
    <property type="component" value="Unassembled WGS sequence"/>
</dbReference>
<dbReference type="GO" id="GO:0005634">
    <property type="term" value="C:nucleus"/>
    <property type="evidence" value="ECO:0007669"/>
    <property type="project" value="TreeGrafter"/>
</dbReference>
<keyword evidence="1" id="KW-0597">Phosphoprotein</keyword>
<dbReference type="Gene3D" id="1.20.120.160">
    <property type="entry name" value="HPT domain"/>
    <property type="match status" value="1"/>
</dbReference>
<comment type="caution">
    <text evidence="4">The sequence shown here is derived from an EMBL/GenBank/DDBJ whole genome shotgun (WGS) entry which is preliminary data.</text>
</comment>
<evidence type="ECO:0000256" key="1">
    <source>
        <dbReference type="PROSITE-ProRule" id="PRU00110"/>
    </source>
</evidence>
<dbReference type="InterPro" id="IPR036641">
    <property type="entry name" value="HPT_dom_sf"/>
</dbReference>
<evidence type="ECO:0000256" key="2">
    <source>
        <dbReference type="SAM" id="MobiDB-lite"/>
    </source>
</evidence>
<dbReference type="CDD" id="cd00088">
    <property type="entry name" value="HPT"/>
    <property type="match status" value="1"/>
</dbReference>
<protein>
    <submittedName>
        <fullName evidence="4">Multistep phosphorelay regulator 1</fullName>
    </submittedName>
</protein>
<dbReference type="PROSITE" id="PS50894">
    <property type="entry name" value="HPT"/>
    <property type="match status" value="1"/>
</dbReference>
<dbReference type="SUPFAM" id="SSF47226">
    <property type="entry name" value="Histidine-containing phosphotransfer domain, HPT domain"/>
    <property type="match status" value="1"/>
</dbReference>
<dbReference type="PANTHER" id="PTHR28242:SF52">
    <property type="entry name" value="PHOSPHORELAY INTERMEDIATE PROTEIN YPD1"/>
    <property type="match status" value="1"/>
</dbReference>
<dbReference type="GO" id="GO:0043424">
    <property type="term" value="F:protein histidine kinase binding"/>
    <property type="evidence" value="ECO:0007669"/>
    <property type="project" value="InterPro"/>
</dbReference>
<dbReference type="EMBL" id="MCFK01006317">
    <property type="protein sequence ID" value="RKF59098.1"/>
    <property type="molecule type" value="Genomic_DNA"/>
</dbReference>
<feature type="compositionally biased region" description="Basic and acidic residues" evidence="2">
    <location>
        <begin position="188"/>
        <end position="201"/>
    </location>
</feature>
<feature type="compositionally biased region" description="Polar residues" evidence="2">
    <location>
        <begin position="156"/>
        <end position="170"/>
    </location>
</feature>
<feature type="region of interest" description="Disordered" evidence="2">
    <location>
        <begin position="156"/>
        <end position="207"/>
    </location>
</feature>
<dbReference type="PANTHER" id="PTHR28242">
    <property type="entry name" value="PHOSPHORELAY INTERMEDIATE PROTEIN YPD1"/>
    <property type="match status" value="1"/>
</dbReference>
<name>A0A420HNR9_9PEZI</name>
<reference evidence="4 5" key="1">
    <citation type="journal article" date="2018" name="BMC Genomics">
        <title>Comparative genome analyses reveal sequence features reflecting distinct modes of host-adaptation between dicot and monocot powdery mildew.</title>
        <authorList>
            <person name="Wu Y."/>
            <person name="Ma X."/>
            <person name="Pan Z."/>
            <person name="Kale S.D."/>
            <person name="Song Y."/>
            <person name="King H."/>
            <person name="Zhang Q."/>
            <person name="Presley C."/>
            <person name="Deng X."/>
            <person name="Wei C.I."/>
            <person name="Xiao S."/>
        </authorList>
    </citation>
    <scope>NUCLEOTIDE SEQUENCE [LARGE SCALE GENOMIC DNA]</scope>
    <source>
        <strain evidence="4">UMSG2</strain>
    </source>
</reference>
<dbReference type="STRING" id="212602.A0A420HNR9"/>
<dbReference type="AlphaFoldDB" id="A0A420HNR9"/>
<dbReference type="InterPro" id="IPR008207">
    <property type="entry name" value="Sig_transdc_His_kin_Hpt_dom"/>
</dbReference>
<organism evidence="4 5">
    <name type="scientific">Erysiphe neolycopersici</name>
    <dbReference type="NCBI Taxonomy" id="212602"/>
    <lineage>
        <taxon>Eukaryota</taxon>
        <taxon>Fungi</taxon>
        <taxon>Dikarya</taxon>
        <taxon>Ascomycota</taxon>
        <taxon>Pezizomycotina</taxon>
        <taxon>Leotiomycetes</taxon>
        <taxon>Erysiphales</taxon>
        <taxon>Erysiphaceae</taxon>
        <taxon>Erysiphe</taxon>
    </lineage>
</organism>